<keyword evidence="2" id="KW-1185">Reference proteome</keyword>
<protein>
    <submittedName>
        <fullName evidence="1">Uncharacterized protein</fullName>
    </submittedName>
</protein>
<dbReference type="Proteomes" id="UP000479710">
    <property type="component" value="Unassembled WGS sequence"/>
</dbReference>
<sequence>MSPSKLHRRSASSCYASLAAPPHVELASPRHLVLHYRRLCLPVRPEPLAYATASAAARQAAAVLLRFHQHRCPASSAPACRLPLLCSATFTGKPSPLSPLWPKPAASESLPWTSSPASLCRIRLPPPLPVVIVAVSAI</sequence>
<dbReference type="EMBL" id="SPHZ02000009">
    <property type="protein sequence ID" value="KAF0898674.1"/>
    <property type="molecule type" value="Genomic_DNA"/>
</dbReference>
<dbReference type="AlphaFoldDB" id="A0A6G1CFZ0"/>
<reference evidence="1 2" key="1">
    <citation type="submission" date="2019-11" db="EMBL/GenBank/DDBJ databases">
        <title>Whole genome sequence of Oryza granulata.</title>
        <authorList>
            <person name="Li W."/>
        </authorList>
    </citation>
    <scope>NUCLEOTIDE SEQUENCE [LARGE SCALE GENOMIC DNA]</scope>
    <source>
        <strain evidence="2">cv. Menghai</strain>
        <tissue evidence="1">Leaf</tissue>
    </source>
</reference>
<name>A0A6G1CFZ0_9ORYZ</name>
<gene>
    <name evidence="1" type="ORF">E2562_009181</name>
</gene>
<comment type="caution">
    <text evidence="1">The sequence shown here is derived from an EMBL/GenBank/DDBJ whole genome shotgun (WGS) entry which is preliminary data.</text>
</comment>
<accession>A0A6G1CFZ0</accession>
<proteinExistence type="predicted"/>
<evidence type="ECO:0000313" key="1">
    <source>
        <dbReference type="EMBL" id="KAF0898674.1"/>
    </source>
</evidence>
<evidence type="ECO:0000313" key="2">
    <source>
        <dbReference type="Proteomes" id="UP000479710"/>
    </source>
</evidence>
<organism evidence="1 2">
    <name type="scientific">Oryza meyeriana var. granulata</name>
    <dbReference type="NCBI Taxonomy" id="110450"/>
    <lineage>
        <taxon>Eukaryota</taxon>
        <taxon>Viridiplantae</taxon>
        <taxon>Streptophyta</taxon>
        <taxon>Embryophyta</taxon>
        <taxon>Tracheophyta</taxon>
        <taxon>Spermatophyta</taxon>
        <taxon>Magnoliopsida</taxon>
        <taxon>Liliopsida</taxon>
        <taxon>Poales</taxon>
        <taxon>Poaceae</taxon>
        <taxon>BOP clade</taxon>
        <taxon>Oryzoideae</taxon>
        <taxon>Oryzeae</taxon>
        <taxon>Oryzinae</taxon>
        <taxon>Oryza</taxon>
        <taxon>Oryza meyeriana</taxon>
    </lineage>
</organism>